<accession>A0AAW7HII2</accession>
<dbReference type="GO" id="GO:0016787">
    <property type="term" value="F:hydrolase activity"/>
    <property type="evidence" value="ECO:0007669"/>
    <property type="project" value="UniProtKB-KW"/>
</dbReference>
<dbReference type="SUPFAM" id="SSF53955">
    <property type="entry name" value="Lysozyme-like"/>
    <property type="match status" value="1"/>
</dbReference>
<dbReference type="CDD" id="cd00736">
    <property type="entry name" value="lambda_lys-like"/>
    <property type="match status" value="1"/>
</dbReference>
<reference evidence="1" key="1">
    <citation type="submission" date="2023-06" db="EMBL/GenBank/DDBJ databases">
        <title>MBL-encoding genomic islands in Pseudomonas spp. in Poland.</title>
        <authorList>
            <person name="Urbanowicz P."/>
            <person name="Izdebski R."/>
            <person name="Biedrzycka M."/>
            <person name="Gniadkowski M."/>
        </authorList>
    </citation>
    <scope>NUCLEOTIDE SEQUENCE</scope>
    <source>
        <strain evidence="1">NMI5768_13</strain>
    </source>
</reference>
<dbReference type="InterPro" id="IPR023346">
    <property type="entry name" value="Lysozyme-like_dom_sf"/>
</dbReference>
<evidence type="ECO:0000313" key="2">
    <source>
        <dbReference type="Proteomes" id="UP001165439"/>
    </source>
</evidence>
<dbReference type="GeneID" id="83680923"/>
<evidence type="ECO:0000313" key="1">
    <source>
        <dbReference type="EMBL" id="MDM3953280.1"/>
    </source>
</evidence>
<dbReference type="AlphaFoldDB" id="A0AAW7HII2"/>
<proteinExistence type="predicted"/>
<keyword evidence="1" id="KW-0378">Hydrolase</keyword>
<sequence>MARLTESQAGGANVLRFLDLIAFAEGTQAVKGSDDGYNVLFGKGLFHGYADHPRQKITRLSNGKSITSSAAGRYQFLAGTWDELVKRYGFKGRFTPEAQDLAAIKRLGERGALQLIKDGKIREAIAKCANEWASFPGNNYDQNPKALGALLAQWQKLGGALA</sequence>
<gene>
    <name evidence="1" type="ORF">LU674_013240</name>
</gene>
<name>A0AAW7HII2_9PSED</name>
<comment type="caution">
    <text evidence="1">The sequence shown here is derived from an EMBL/GenBank/DDBJ whole genome shotgun (WGS) entry which is preliminary data.</text>
</comment>
<protein>
    <submittedName>
        <fullName evidence="1">Glycoside hydrolase family 104 protein</fullName>
    </submittedName>
</protein>
<dbReference type="Proteomes" id="UP001165439">
    <property type="component" value="Unassembled WGS sequence"/>
</dbReference>
<organism evidence="1 2">
    <name type="scientific">Pseudomonas alloputida</name>
    <dbReference type="NCBI Taxonomy" id="1940621"/>
    <lineage>
        <taxon>Bacteria</taxon>
        <taxon>Pseudomonadati</taxon>
        <taxon>Pseudomonadota</taxon>
        <taxon>Gammaproteobacteria</taxon>
        <taxon>Pseudomonadales</taxon>
        <taxon>Pseudomonadaceae</taxon>
        <taxon>Pseudomonas</taxon>
    </lineage>
</organism>
<dbReference type="EMBL" id="JAJSRF020000001">
    <property type="protein sequence ID" value="MDM3953280.1"/>
    <property type="molecule type" value="Genomic_DNA"/>
</dbReference>
<dbReference type="Gene3D" id="1.10.530.10">
    <property type="match status" value="1"/>
</dbReference>
<dbReference type="RefSeq" id="WP_054830735.1">
    <property type="nucleotide sequence ID" value="NZ_CP128540.1"/>
</dbReference>